<protein>
    <recommendedName>
        <fullName evidence="3">Transposase</fullName>
    </recommendedName>
</protein>
<comment type="caution">
    <text evidence="1">The sequence shown here is derived from an EMBL/GenBank/DDBJ whole genome shotgun (WGS) entry which is preliminary data.</text>
</comment>
<evidence type="ECO:0000313" key="1">
    <source>
        <dbReference type="EMBL" id="EOW95162.1"/>
    </source>
</evidence>
<dbReference type="PATRIC" id="fig|1181728.3.peg.3229"/>
<evidence type="ECO:0008006" key="3">
    <source>
        <dbReference type="Google" id="ProtNLM"/>
    </source>
</evidence>
<gene>
    <name evidence="1" type="ORF">A13A_03139</name>
</gene>
<dbReference type="Proteomes" id="UP000014179">
    <property type="component" value="Unassembled WGS sequence"/>
</dbReference>
<dbReference type="RefSeq" id="WP_001539570.1">
    <property type="nucleotide sequence ID" value="NZ_KE136863.1"/>
</dbReference>
<dbReference type="NCBIfam" id="NF047593">
    <property type="entry name" value="IS66_ISAeme5_TnpA"/>
    <property type="match status" value="1"/>
</dbReference>
<name>S1P1G2_ECOLX</name>
<evidence type="ECO:0000313" key="2">
    <source>
        <dbReference type="Proteomes" id="UP000014179"/>
    </source>
</evidence>
<dbReference type="AlphaFoldDB" id="S1P1G2"/>
<dbReference type="HOGENOM" id="CLU_172443_0_0_6"/>
<organism evidence="1 2">
    <name type="scientific">Escherichia coli KTE182</name>
    <dbReference type="NCBI Taxonomy" id="1181728"/>
    <lineage>
        <taxon>Bacteria</taxon>
        <taxon>Pseudomonadati</taxon>
        <taxon>Pseudomonadota</taxon>
        <taxon>Gammaproteobacteria</taxon>
        <taxon>Enterobacterales</taxon>
        <taxon>Enterobacteriaceae</taxon>
        <taxon>Escherichia</taxon>
    </lineage>
</organism>
<sequence length="111" mass="12379">MPDTRWTLEQKRQHVGAWRASGLSRMAYCEQHNIPHKSMRYWPKDIARADRKAHGPAFIPVSVSGLPESRGTTATAPADEPVSLYLPGGIRLCCRAAQLADVFRALRHADT</sequence>
<dbReference type="EMBL" id="ASUG01000043">
    <property type="protein sequence ID" value="EOW95162.1"/>
    <property type="molecule type" value="Genomic_DNA"/>
</dbReference>
<proteinExistence type="predicted"/>
<accession>S1P1G2</accession>
<reference evidence="1 2" key="1">
    <citation type="submission" date="2013-01" db="EMBL/GenBank/DDBJ databases">
        <title>The Genome Sequence of Escherichia coli KTE182.</title>
        <authorList>
            <consortium name="The Broad Institute Genome Sequencing Platform"/>
            <consortium name="The Broad Institute Genome Sequencing Center for Infectious Disease"/>
            <person name="Feldgarden M."/>
            <person name="Nielsen K.L."/>
            <person name="Frimodt-Moller N."/>
            <person name="Andersen P.S."/>
            <person name="Walker B."/>
            <person name="Young S.K."/>
            <person name="Zeng Q."/>
            <person name="Gargeya S."/>
            <person name="Fitzgerald M."/>
            <person name="Haas B."/>
            <person name="Abouelleil A."/>
            <person name="Alvarado L."/>
            <person name="Arachchi H.M."/>
            <person name="Berlin A.M."/>
            <person name="Chapman S.B."/>
            <person name="Dewar J."/>
            <person name="Goldberg J."/>
            <person name="Griggs A."/>
            <person name="Gujja S."/>
            <person name="Hansen M."/>
            <person name="Howarth C."/>
            <person name="Imamovic A."/>
            <person name="Larimer J."/>
            <person name="McCowan C."/>
            <person name="Murphy C."/>
            <person name="Neiman D."/>
            <person name="Pearson M."/>
            <person name="Priest M."/>
            <person name="Roberts A."/>
            <person name="Saif S."/>
            <person name="Shea T."/>
            <person name="Sisk P."/>
            <person name="Sykes S."/>
            <person name="Wortman J."/>
            <person name="Nusbaum C."/>
            <person name="Birren B."/>
        </authorList>
    </citation>
    <scope>NUCLEOTIDE SEQUENCE [LARGE SCALE GENOMIC DNA]</scope>
    <source>
        <strain evidence="1 2">KTE182</strain>
    </source>
</reference>